<dbReference type="SUPFAM" id="SSF141868">
    <property type="entry name" value="EAL domain-like"/>
    <property type="match status" value="1"/>
</dbReference>
<evidence type="ECO:0000313" key="3">
    <source>
        <dbReference type="EMBL" id="MFC4388033.1"/>
    </source>
</evidence>
<dbReference type="InterPro" id="IPR052340">
    <property type="entry name" value="RNase_Y/CdgJ"/>
</dbReference>
<dbReference type="PANTHER" id="PTHR33525:SF4">
    <property type="entry name" value="CYCLIC DI-GMP PHOSPHODIESTERASE CDGJ"/>
    <property type="match status" value="1"/>
</dbReference>
<dbReference type="SUPFAM" id="SSF109604">
    <property type="entry name" value="HD-domain/PDEase-like"/>
    <property type="match status" value="1"/>
</dbReference>
<dbReference type="Pfam" id="PF08668">
    <property type="entry name" value="HDOD"/>
    <property type="match status" value="1"/>
</dbReference>
<dbReference type="InterPro" id="IPR013976">
    <property type="entry name" value="HDOD"/>
</dbReference>
<feature type="domain" description="EAL" evidence="1">
    <location>
        <begin position="1"/>
        <end position="210"/>
    </location>
</feature>
<dbReference type="PANTHER" id="PTHR33525">
    <property type="match status" value="1"/>
</dbReference>
<dbReference type="PIRSF" id="PIRSF003180">
    <property type="entry name" value="DiGMPpdiest_YuxH"/>
    <property type="match status" value="1"/>
</dbReference>
<protein>
    <submittedName>
        <fullName evidence="3">EAL and HDOD domain-containing protein</fullName>
    </submittedName>
</protein>
<dbReference type="EMBL" id="JBHSDV010000002">
    <property type="protein sequence ID" value="MFC4388033.1"/>
    <property type="molecule type" value="Genomic_DNA"/>
</dbReference>
<name>A0ABV8VZ06_9BACI</name>
<dbReference type="Gene3D" id="1.10.3210.10">
    <property type="entry name" value="Hypothetical protein af1432"/>
    <property type="match status" value="1"/>
</dbReference>
<organism evidence="3 4">
    <name type="scientific">Gracilibacillus marinus</name>
    <dbReference type="NCBI Taxonomy" id="630535"/>
    <lineage>
        <taxon>Bacteria</taxon>
        <taxon>Bacillati</taxon>
        <taxon>Bacillota</taxon>
        <taxon>Bacilli</taxon>
        <taxon>Bacillales</taxon>
        <taxon>Bacillaceae</taxon>
        <taxon>Gracilibacillus</taxon>
    </lineage>
</organism>
<accession>A0ABV8VZ06</accession>
<proteinExistence type="predicted"/>
<dbReference type="Pfam" id="PF00563">
    <property type="entry name" value="EAL"/>
    <property type="match status" value="1"/>
</dbReference>
<sequence length="418" mass="48835">MNSVMLAKQPILDRERHLYGYELLYRSEQPTEEWNGDLATVEVMINAFLNIGMEQLAGEKPVFINFTDNLITQELARQFSPKDLIIELLEDITLTEEMKEKIILLSHHGYRLALDDVTSELFLQWHKEKMISYLTYIKVDFLAITSHEERAKLAKVIQALYPHITLLAEKVETMEDFKAAREIGFELFQGYFFMKPKVMESHEIPSNYFTYVQLIERINRKEFDLLQIAEIIQKDLSLSYKLLKLINSPAYRRVERINSIERAVVLLGQKEIKKWLHVLALRDSLKQNPINGADVLVKSSYYRAKMCENIAEMLVPEYKQEAFLVGYFSQLPAILRQPLDRLIKNLSLEETIEHALKEIPGILTDVYHLAVAFERVKWEEVDFYISKLNLSKEDVANAYQCANAWVLDVLKEELHTIE</sequence>
<dbReference type="RefSeq" id="WP_390198755.1">
    <property type="nucleotide sequence ID" value="NZ_JBHSDV010000002.1"/>
</dbReference>
<dbReference type="SMART" id="SM00052">
    <property type="entry name" value="EAL"/>
    <property type="match status" value="1"/>
</dbReference>
<dbReference type="PROSITE" id="PS50883">
    <property type="entry name" value="EAL"/>
    <property type="match status" value="1"/>
</dbReference>
<evidence type="ECO:0000259" key="1">
    <source>
        <dbReference type="PROSITE" id="PS50883"/>
    </source>
</evidence>
<evidence type="ECO:0000259" key="2">
    <source>
        <dbReference type="PROSITE" id="PS51833"/>
    </source>
</evidence>
<keyword evidence="4" id="KW-1185">Reference proteome</keyword>
<dbReference type="Proteomes" id="UP001595880">
    <property type="component" value="Unassembled WGS sequence"/>
</dbReference>
<dbReference type="PROSITE" id="PS51833">
    <property type="entry name" value="HDOD"/>
    <property type="match status" value="1"/>
</dbReference>
<gene>
    <name evidence="3" type="ORF">ACFOZ1_09460</name>
</gene>
<comment type="caution">
    <text evidence="3">The sequence shown here is derived from an EMBL/GenBank/DDBJ whole genome shotgun (WGS) entry which is preliminary data.</text>
</comment>
<dbReference type="InterPro" id="IPR014408">
    <property type="entry name" value="dGMP_Pdiesterase_EAL/HD-GYP"/>
</dbReference>
<feature type="domain" description="HDOD" evidence="2">
    <location>
        <begin position="204"/>
        <end position="394"/>
    </location>
</feature>
<dbReference type="InterPro" id="IPR001633">
    <property type="entry name" value="EAL_dom"/>
</dbReference>
<dbReference type="Gene3D" id="3.20.20.450">
    <property type="entry name" value="EAL domain"/>
    <property type="match status" value="1"/>
</dbReference>
<reference evidence="4" key="1">
    <citation type="journal article" date="2019" name="Int. J. Syst. Evol. Microbiol.">
        <title>The Global Catalogue of Microorganisms (GCM) 10K type strain sequencing project: providing services to taxonomists for standard genome sequencing and annotation.</title>
        <authorList>
            <consortium name="The Broad Institute Genomics Platform"/>
            <consortium name="The Broad Institute Genome Sequencing Center for Infectious Disease"/>
            <person name="Wu L."/>
            <person name="Ma J."/>
        </authorList>
    </citation>
    <scope>NUCLEOTIDE SEQUENCE [LARGE SCALE GENOMIC DNA]</scope>
    <source>
        <strain evidence="4">KACC 14058</strain>
    </source>
</reference>
<evidence type="ECO:0000313" key="4">
    <source>
        <dbReference type="Proteomes" id="UP001595880"/>
    </source>
</evidence>
<dbReference type="InterPro" id="IPR035919">
    <property type="entry name" value="EAL_sf"/>
</dbReference>